<name>Q910R8_9VIRU</name>
<proteinExistence type="predicted"/>
<evidence type="ECO:0000313" key="2">
    <source>
        <dbReference type="EMBL" id="AAK53635.1"/>
    </source>
</evidence>
<reference evidence="2" key="2">
    <citation type="journal article" date="2002" name="BMC Genomics">
        <title>Complete genome sequence of a novel extrachromosomal virus-like element identified in planarian Girardia tigrina.</title>
        <authorList>
            <person name="Rebrikov D.V."/>
            <person name="Bulina M.E."/>
            <person name="Bogdanova E.A."/>
            <person name="Vagner L.L."/>
            <person name="Lukyanov S.A."/>
        </authorList>
    </citation>
    <scope>NUCLEOTIDE SEQUENCE</scope>
</reference>
<accession>Q910R8</accession>
<gene>
    <name evidence="2" type="primary">ORF3L</name>
</gene>
<sequence>MLKMDQDNLNANNKDGWKFKRMTMDGLFFQKQPHVSGVPLNLDLIKRASAHNFTLDLRMLLSYNQPRFRHLFQNICQKREVYYKAIQIPPSVFLFQRYRDGVLIISFTVYLYRMLMEQKLMECLTSMLDVQILNCLASMHQAPIVQESPADLLLSLRHSSDLEGKTHFECVDYLSQLITDVRAGYGLICPRTDMLMKIEKINNLRDESAPEQILKNAVDTVHQCLQRYQLELTQLDVPVISNFPSPSHSTPIKRPHSPQYRLISI</sequence>
<feature type="region of interest" description="Disordered" evidence="1">
    <location>
        <begin position="246"/>
        <end position="265"/>
    </location>
</feature>
<organism evidence="2">
    <name type="scientific">Planaria asexual strain-specific virus-like element type 2</name>
    <dbReference type="NCBI Taxonomy" id="159253"/>
    <lineage>
        <taxon>Viruses</taxon>
    </lineage>
</organism>
<reference evidence="2" key="1">
    <citation type="submission" date="2001-03" db="EMBL/GenBank/DDBJ databases">
        <authorList>
            <person name="Rebrikov D."/>
            <person name="Bulina M."/>
            <person name="Bogdanova E."/>
            <person name="Lukyanov S."/>
        </authorList>
    </citation>
    <scope>NUCLEOTIDE SEQUENCE</scope>
</reference>
<dbReference type="EMBL" id="AF364091">
    <property type="protein sequence ID" value="AAK53635.1"/>
    <property type="molecule type" value="Genomic_DNA"/>
</dbReference>
<protein>
    <submittedName>
        <fullName evidence="2">ORF3L</fullName>
    </submittedName>
</protein>
<evidence type="ECO:0000256" key="1">
    <source>
        <dbReference type="SAM" id="MobiDB-lite"/>
    </source>
</evidence>